<gene>
    <name evidence="1" type="ORF">LCMAC101_06520</name>
</gene>
<dbReference type="EMBL" id="MK500329">
    <property type="protein sequence ID" value="QBK86057.1"/>
    <property type="molecule type" value="Genomic_DNA"/>
</dbReference>
<sequence length="101" mass="11902">MDEKPAVIEEIREVFNSEETESKEIGDSQISKTVKEIVDSRERILDSQEKTRDSLEETQKTVEHINEMLDGLIGINERREYRRKYGEIAYGKSDYFGDTYY</sequence>
<accession>A0A481YSX0</accession>
<evidence type="ECO:0000313" key="1">
    <source>
        <dbReference type="EMBL" id="QBK86057.1"/>
    </source>
</evidence>
<reference evidence="1" key="1">
    <citation type="journal article" date="2019" name="MBio">
        <title>Virus Genomes from Deep Sea Sediments Expand the Ocean Megavirome and Support Independent Origins of Viral Gigantism.</title>
        <authorList>
            <person name="Backstrom D."/>
            <person name="Yutin N."/>
            <person name="Jorgensen S.L."/>
            <person name="Dharamshi J."/>
            <person name="Homa F."/>
            <person name="Zaremba-Niedwiedzka K."/>
            <person name="Spang A."/>
            <person name="Wolf Y.I."/>
            <person name="Koonin E.V."/>
            <person name="Ettema T.J."/>
        </authorList>
    </citation>
    <scope>NUCLEOTIDE SEQUENCE</scope>
</reference>
<protein>
    <submittedName>
        <fullName evidence="1">Uncharacterized protein</fullName>
    </submittedName>
</protein>
<name>A0A481YSX0_9VIRU</name>
<proteinExistence type="predicted"/>
<organism evidence="1">
    <name type="scientific">Marseillevirus LCMAC101</name>
    <dbReference type="NCBI Taxonomy" id="2506602"/>
    <lineage>
        <taxon>Viruses</taxon>
        <taxon>Varidnaviria</taxon>
        <taxon>Bamfordvirae</taxon>
        <taxon>Nucleocytoviricota</taxon>
        <taxon>Megaviricetes</taxon>
        <taxon>Pimascovirales</taxon>
        <taxon>Pimascovirales incertae sedis</taxon>
        <taxon>Marseilleviridae</taxon>
    </lineage>
</organism>